<accession>A0A645IQX3</accession>
<evidence type="ECO:0000313" key="2">
    <source>
        <dbReference type="EMBL" id="MPN53637.1"/>
    </source>
</evidence>
<comment type="similarity">
    <text evidence="1">Belongs to the RutC family.</text>
</comment>
<dbReference type="AlphaFoldDB" id="A0A645IQX3"/>
<dbReference type="InterPro" id="IPR006175">
    <property type="entry name" value="YjgF/YER057c/UK114"/>
</dbReference>
<dbReference type="EMBL" id="VSSQ01120957">
    <property type="protein sequence ID" value="MPN53637.1"/>
    <property type="molecule type" value="Genomic_DNA"/>
</dbReference>
<dbReference type="PANTHER" id="PTHR11803">
    <property type="entry name" value="2-IMINOBUTANOATE/2-IMINOPROPANOATE DEAMINASE RIDA"/>
    <property type="match status" value="1"/>
</dbReference>
<dbReference type="GO" id="GO:0120241">
    <property type="term" value="F:2-iminobutanoate/2-iminopropanoate deaminase"/>
    <property type="evidence" value="ECO:0007669"/>
    <property type="project" value="UniProtKB-EC"/>
</dbReference>
<protein>
    <submittedName>
        <fullName evidence="2">2-iminobutanoate/2-iminopropanoate deaminase</fullName>
        <ecNumber evidence="2">3.5.99.10</ecNumber>
    </submittedName>
</protein>
<dbReference type="InterPro" id="IPR035959">
    <property type="entry name" value="RutC-like_sf"/>
</dbReference>
<dbReference type="SUPFAM" id="SSF55298">
    <property type="entry name" value="YjgF-like"/>
    <property type="match status" value="1"/>
</dbReference>
<dbReference type="EC" id="3.5.99.10" evidence="2"/>
<dbReference type="Pfam" id="PF01042">
    <property type="entry name" value="Ribonuc_L-PSP"/>
    <property type="match status" value="1"/>
</dbReference>
<reference evidence="2" key="1">
    <citation type="submission" date="2019-08" db="EMBL/GenBank/DDBJ databases">
        <authorList>
            <person name="Kucharzyk K."/>
            <person name="Murdoch R.W."/>
            <person name="Higgins S."/>
            <person name="Loffler F."/>
        </authorList>
    </citation>
    <scope>NUCLEOTIDE SEQUENCE</scope>
</reference>
<name>A0A645IQX3_9ZZZZ</name>
<evidence type="ECO:0000256" key="1">
    <source>
        <dbReference type="ARBA" id="ARBA00010552"/>
    </source>
</evidence>
<dbReference type="PANTHER" id="PTHR11803:SF58">
    <property type="entry name" value="PROTEIN HMF1-RELATED"/>
    <property type="match status" value="1"/>
</dbReference>
<dbReference type="GO" id="GO:0005829">
    <property type="term" value="C:cytosol"/>
    <property type="evidence" value="ECO:0007669"/>
    <property type="project" value="TreeGrafter"/>
</dbReference>
<sequence>MKREQIVTDKCAPCFGPYPQGIKMGNMIFTAQVALDAKGEIVPGGIKEQTRAVMENAKLVLEAAGASFDNLAMVTIHLTDLSLGKEMNEVYAGYFPDGNYPCRCCTQCGALSEGFLVEMAFTAIAD</sequence>
<dbReference type="Gene3D" id="3.30.1330.40">
    <property type="entry name" value="RutC-like"/>
    <property type="match status" value="1"/>
</dbReference>
<keyword evidence="2" id="KW-0378">Hydrolase</keyword>
<gene>
    <name evidence="2" type="primary">yabJ_59</name>
    <name evidence="2" type="ORF">SDC9_201301</name>
</gene>
<organism evidence="2">
    <name type="scientific">bioreactor metagenome</name>
    <dbReference type="NCBI Taxonomy" id="1076179"/>
    <lineage>
        <taxon>unclassified sequences</taxon>
        <taxon>metagenomes</taxon>
        <taxon>ecological metagenomes</taxon>
    </lineage>
</organism>
<dbReference type="CDD" id="cd00448">
    <property type="entry name" value="YjgF_YER057c_UK114_family"/>
    <property type="match status" value="1"/>
</dbReference>
<comment type="caution">
    <text evidence="2">The sequence shown here is derived from an EMBL/GenBank/DDBJ whole genome shotgun (WGS) entry which is preliminary data.</text>
</comment>
<proteinExistence type="inferred from homology"/>